<evidence type="ECO:0000256" key="3">
    <source>
        <dbReference type="RuleBase" id="RU000363"/>
    </source>
</evidence>
<dbReference type="InterPro" id="IPR051687">
    <property type="entry name" value="Peroxisomal_Beta-Oxidation"/>
</dbReference>
<dbReference type="Pfam" id="PF00106">
    <property type="entry name" value="adh_short"/>
    <property type="match status" value="1"/>
</dbReference>
<evidence type="ECO:0000256" key="2">
    <source>
        <dbReference type="ARBA" id="ARBA00023002"/>
    </source>
</evidence>
<keyword evidence="2" id="KW-0560">Oxidoreductase</keyword>
<gene>
    <name evidence="4" type="ORF">ACFP2V_28220</name>
</gene>
<dbReference type="Proteomes" id="UP001596183">
    <property type="component" value="Unassembled WGS sequence"/>
</dbReference>
<accession>A0ABW0XV83</accession>
<dbReference type="RefSeq" id="WP_381218121.1">
    <property type="nucleotide sequence ID" value="NZ_JBHSPC010000095.1"/>
</dbReference>
<evidence type="ECO:0000256" key="1">
    <source>
        <dbReference type="ARBA" id="ARBA00006484"/>
    </source>
</evidence>
<dbReference type="PANTHER" id="PTHR45024:SF2">
    <property type="entry name" value="SCP2 DOMAIN-CONTAINING PROTEIN"/>
    <property type="match status" value="1"/>
</dbReference>
<dbReference type="SUPFAM" id="SSF51735">
    <property type="entry name" value="NAD(P)-binding Rossmann-fold domains"/>
    <property type="match status" value="1"/>
</dbReference>
<proteinExistence type="inferred from homology"/>
<dbReference type="PRINTS" id="PR00080">
    <property type="entry name" value="SDRFAMILY"/>
</dbReference>
<dbReference type="PRINTS" id="PR00081">
    <property type="entry name" value="GDHRDH"/>
</dbReference>
<dbReference type="EMBL" id="JBHSPC010000095">
    <property type="protein sequence ID" value="MFC5673833.1"/>
    <property type="molecule type" value="Genomic_DNA"/>
</dbReference>
<reference evidence="5" key="1">
    <citation type="journal article" date="2019" name="Int. J. Syst. Evol. Microbiol.">
        <title>The Global Catalogue of Microorganisms (GCM) 10K type strain sequencing project: providing services to taxonomists for standard genome sequencing and annotation.</title>
        <authorList>
            <consortium name="The Broad Institute Genomics Platform"/>
            <consortium name="The Broad Institute Genome Sequencing Center for Infectious Disease"/>
            <person name="Wu L."/>
            <person name="Ma J."/>
        </authorList>
    </citation>
    <scope>NUCLEOTIDE SEQUENCE [LARGE SCALE GENOMIC DNA]</scope>
    <source>
        <strain evidence="5">JCM 13852</strain>
    </source>
</reference>
<dbReference type="InterPro" id="IPR002347">
    <property type="entry name" value="SDR_fam"/>
</dbReference>
<comment type="caution">
    <text evidence="4">The sequence shown here is derived from an EMBL/GenBank/DDBJ whole genome shotgun (WGS) entry which is preliminary data.</text>
</comment>
<evidence type="ECO:0000313" key="5">
    <source>
        <dbReference type="Proteomes" id="UP001596183"/>
    </source>
</evidence>
<dbReference type="InterPro" id="IPR020904">
    <property type="entry name" value="Sc_DH/Rdtase_CS"/>
</dbReference>
<keyword evidence="5" id="KW-1185">Reference proteome</keyword>
<dbReference type="Gene3D" id="3.40.50.720">
    <property type="entry name" value="NAD(P)-binding Rossmann-like Domain"/>
    <property type="match status" value="1"/>
</dbReference>
<protein>
    <submittedName>
        <fullName evidence="4">SDR family NAD(P)-dependent oxidoreductase</fullName>
    </submittedName>
</protein>
<dbReference type="PANTHER" id="PTHR45024">
    <property type="entry name" value="DEHYDROGENASES, SHORT CHAIN"/>
    <property type="match status" value="1"/>
</dbReference>
<organism evidence="4 5">
    <name type="scientific">Streptomyces incanus</name>
    <dbReference type="NCBI Taxonomy" id="887453"/>
    <lineage>
        <taxon>Bacteria</taxon>
        <taxon>Bacillati</taxon>
        <taxon>Actinomycetota</taxon>
        <taxon>Actinomycetes</taxon>
        <taxon>Kitasatosporales</taxon>
        <taxon>Streptomycetaceae</taxon>
        <taxon>Streptomyces</taxon>
    </lineage>
</organism>
<sequence length="311" mass="32568">MGINDELGFDARVAIVTGAGQGMGREHAKMLASRGARVVANDINAERAAETVAEITVDGGVAVADSNDIVTAAADIVQTALDAFGQLHIVVNNAGINAFGRFWEMDSETWWRVFDVSVKGVVEVSRAAMPHLIASGSGRLINVSSNALMGVPLDSAYAAAKSAIWGLGNTLAAEAKEVGVQVSTVLPVAWTPMTEDAFRDPVVQDAMRAHVPASAVSAFVAWLAHQDTTVYGEAFEVAGVAAARTAFSVMPRMKTAEPTPESWAASAGDLMQDGGLEPLRNASQSFRGQMVYLAPELDTVLPADAADVSVR</sequence>
<name>A0ABW0XV83_9ACTN</name>
<dbReference type="PROSITE" id="PS00061">
    <property type="entry name" value="ADH_SHORT"/>
    <property type="match status" value="1"/>
</dbReference>
<comment type="similarity">
    <text evidence="1 3">Belongs to the short-chain dehydrogenases/reductases (SDR) family.</text>
</comment>
<dbReference type="InterPro" id="IPR036291">
    <property type="entry name" value="NAD(P)-bd_dom_sf"/>
</dbReference>
<evidence type="ECO:0000313" key="4">
    <source>
        <dbReference type="EMBL" id="MFC5673833.1"/>
    </source>
</evidence>